<name>A0A8R1IFI7_CAEJA</name>
<evidence type="ECO:0000313" key="2">
    <source>
        <dbReference type="Proteomes" id="UP000005237"/>
    </source>
</evidence>
<dbReference type="AlphaFoldDB" id="A0A8R1IFI7"/>
<reference evidence="1" key="2">
    <citation type="submission" date="2022-06" db="UniProtKB">
        <authorList>
            <consortium name="EnsemblMetazoa"/>
        </authorList>
    </citation>
    <scope>IDENTIFICATION</scope>
    <source>
        <strain evidence="1">DF5081</strain>
    </source>
</reference>
<keyword evidence="2" id="KW-1185">Reference proteome</keyword>
<protein>
    <submittedName>
        <fullName evidence="1">Uncharacterized protein</fullName>
    </submittedName>
</protein>
<dbReference type="EnsemblMetazoa" id="CJA28300.1">
    <property type="protein sequence ID" value="CJA28300.1"/>
    <property type="gene ID" value="WBGene00183874"/>
</dbReference>
<organism evidence="1 2">
    <name type="scientific">Caenorhabditis japonica</name>
    <dbReference type="NCBI Taxonomy" id="281687"/>
    <lineage>
        <taxon>Eukaryota</taxon>
        <taxon>Metazoa</taxon>
        <taxon>Ecdysozoa</taxon>
        <taxon>Nematoda</taxon>
        <taxon>Chromadorea</taxon>
        <taxon>Rhabditida</taxon>
        <taxon>Rhabditina</taxon>
        <taxon>Rhabditomorpha</taxon>
        <taxon>Rhabditoidea</taxon>
        <taxon>Rhabditidae</taxon>
        <taxon>Peloderinae</taxon>
        <taxon>Caenorhabditis</taxon>
    </lineage>
</organism>
<accession>A0A8R1IFI7</accession>
<evidence type="ECO:0000313" key="1">
    <source>
        <dbReference type="EnsemblMetazoa" id="CJA28300.1"/>
    </source>
</evidence>
<sequence>MIFCLGTWSAQLFHYMHPPHFTCARFYIDFLWFDSDTTDLDASQITVMIQGIDVWAGTGKTPATAPARLQQWIGETLARLRQCLGKFSPQ</sequence>
<dbReference type="Proteomes" id="UP000005237">
    <property type="component" value="Unassembled WGS sequence"/>
</dbReference>
<proteinExistence type="predicted"/>
<reference evidence="2" key="1">
    <citation type="submission" date="2010-08" db="EMBL/GenBank/DDBJ databases">
        <authorList>
            <consortium name="Caenorhabditis japonica Sequencing Consortium"/>
            <person name="Wilson R.K."/>
        </authorList>
    </citation>
    <scope>NUCLEOTIDE SEQUENCE [LARGE SCALE GENOMIC DNA]</scope>
    <source>
        <strain evidence="2">DF5081</strain>
    </source>
</reference>